<organism evidence="1">
    <name type="scientific">Rhizophora mucronata</name>
    <name type="common">Asiatic mangrove</name>
    <dbReference type="NCBI Taxonomy" id="61149"/>
    <lineage>
        <taxon>Eukaryota</taxon>
        <taxon>Viridiplantae</taxon>
        <taxon>Streptophyta</taxon>
        <taxon>Embryophyta</taxon>
        <taxon>Tracheophyta</taxon>
        <taxon>Spermatophyta</taxon>
        <taxon>Magnoliopsida</taxon>
        <taxon>eudicotyledons</taxon>
        <taxon>Gunneridae</taxon>
        <taxon>Pentapetalae</taxon>
        <taxon>rosids</taxon>
        <taxon>fabids</taxon>
        <taxon>Malpighiales</taxon>
        <taxon>Rhizophoraceae</taxon>
        <taxon>Rhizophora</taxon>
    </lineage>
</organism>
<dbReference type="AlphaFoldDB" id="A0A2P2MFD3"/>
<keyword evidence="1" id="KW-0418">Kinase</keyword>
<name>A0A2P2MFD3_RHIMU</name>
<keyword evidence="1" id="KW-0675">Receptor</keyword>
<protein>
    <submittedName>
        <fullName evidence="1">Interleukin-1 receptor-associated kinase</fullName>
    </submittedName>
</protein>
<proteinExistence type="predicted"/>
<dbReference type="EMBL" id="GGEC01048482">
    <property type="protein sequence ID" value="MBX28966.1"/>
    <property type="molecule type" value="Transcribed_RNA"/>
</dbReference>
<sequence>MTSLLCKQHQWMRYNVRHLNSSPTIDNSIPSSLLFPSLLFHSLKFPIFIACSSLSAATSSNKMPLLLVIFWP</sequence>
<evidence type="ECO:0000313" key="1">
    <source>
        <dbReference type="EMBL" id="MBX28966.1"/>
    </source>
</evidence>
<keyword evidence="1" id="KW-0808">Transferase</keyword>
<dbReference type="EMBL" id="GGEC01048477">
    <property type="protein sequence ID" value="MBX28961.1"/>
    <property type="molecule type" value="Transcribed_RNA"/>
</dbReference>
<dbReference type="GO" id="GO:0016301">
    <property type="term" value="F:kinase activity"/>
    <property type="evidence" value="ECO:0007669"/>
    <property type="project" value="UniProtKB-KW"/>
</dbReference>
<reference evidence="1" key="1">
    <citation type="submission" date="2018-02" db="EMBL/GenBank/DDBJ databases">
        <title>Rhizophora mucronata_Transcriptome.</title>
        <authorList>
            <person name="Meera S.P."/>
            <person name="Sreeshan A."/>
            <person name="Augustine A."/>
        </authorList>
    </citation>
    <scope>NUCLEOTIDE SEQUENCE</scope>
    <source>
        <tissue evidence="1">Leaf</tissue>
    </source>
</reference>
<accession>A0A2P2MFD3</accession>